<dbReference type="PROSITE" id="PS51897">
    <property type="entry name" value="ANNEXIN_2"/>
    <property type="match status" value="2"/>
</dbReference>
<dbReference type="PANTHER" id="PTHR10502">
    <property type="entry name" value="ANNEXIN"/>
    <property type="match status" value="1"/>
</dbReference>
<evidence type="ECO:0000313" key="7">
    <source>
        <dbReference type="Proteomes" id="UP000594263"/>
    </source>
</evidence>
<name>A0A7N0T397_KALFE</name>
<evidence type="ECO:0008006" key="8">
    <source>
        <dbReference type="Google" id="ProtNLM"/>
    </source>
</evidence>
<dbReference type="GO" id="GO:0009414">
    <property type="term" value="P:response to water deprivation"/>
    <property type="evidence" value="ECO:0007669"/>
    <property type="project" value="EnsemblPlants"/>
</dbReference>
<dbReference type="GO" id="GO:0009408">
    <property type="term" value="P:response to heat"/>
    <property type="evidence" value="ECO:0007669"/>
    <property type="project" value="EnsemblPlants"/>
</dbReference>
<evidence type="ECO:0000256" key="5">
    <source>
        <dbReference type="ARBA" id="ARBA00023302"/>
    </source>
</evidence>
<keyword evidence="7" id="KW-1185">Reference proteome</keyword>
<keyword evidence="3" id="KW-0106">Calcium</keyword>
<dbReference type="GO" id="GO:0005509">
    <property type="term" value="F:calcium ion binding"/>
    <property type="evidence" value="ECO:0007669"/>
    <property type="project" value="InterPro"/>
</dbReference>
<dbReference type="PANTHER" id="PTHR10502:SF196">
    <property type="entry name" value="ANNEXIN D4"/>
    <property type="match status" value="1"/>
</dbReference>
<dbReference type="FunFam" id="1.10.220.10:FF:000014">
    <property type="entry name" value="annexin D4"/>
    <property type="match status" value="1"/>
</dbReference>
<dbReference type="AlphaFoldDB" id="A0A7N0T397"/>
<dbReference type="FunFam" id="1.10.220.10:FF:000006">
    <property type="entry name" value="Annexin"/>
    <property type="match status" value="1"/>
</dbReference>
<dbReference type="GO" id="GO:0009409">
    <property type="term" value="P:response to cold"/>
    <property type="evidence" value="ECO:0007669"/>
    <property type="project" value="EnsemblPlants"/>
</dbReference>
<dbReference type="GO" id="GO:0005886">
    <property type="term" value="C:plasma membrane"/>
    <property type="evidence" value="ECO:0007669"/>
    <property type="project" value="TreeGrafter"/>
</dbReference>
<keyword evidence="4" id="KW-0041">Annexin</keyword>
<dbReference type="OMA" id="HEFMRFK"/>
<dbReference type="GO" id="GO:0005544">
    <property type="term" value="F:calcium-dependent phospholipid binding"/>
    <property type="evidence" value="ECO:0007669"/>
    <property type="project" value="UniProtKB-KW"/>
</dbReference>
<dbReference type="SMART" id="SM00335">
    <property type="entry name" value="ANX"/>
    <property type="match status" value="2"/>
</dbReference>
<accession>A0A7N0T397</accession>
<protein>
    <recommendedName>
        <fullName evidence="8">Annexin ANNAT3</fullName>
    </recommendedName>
</protein>
<dbReference type="GO" id="GO:0005737">
    <property type="term" value="C:cytoplasm"/>
    <property type="evidence" value="ECO:0007669"/>
    <property type="project" value="TreeGrafter"/>
</dbReference>
<dbReference type="PRINTS" id="PR00196">
    <property type="entry name" value="ANNEXIN"/>
</dbReference>
<dbReference type="Proteomes" id="UP000594263">
    <property type="component" value="Unplaced"/>
</dbReference>
<dbReference type="Gene3D" id="1.10.220.10">
    <property type="entry name" value="Annexin"/>
    <property type="match status" value="3"/>
</dbReference>
<keyword evidence="5" id="KW-0111">Calcium/phospholipid-binding</keyword>
<dbReference type="InterPro" id="IPR018502">
    <property type="entry name" value="Annexin_repeat"/>
</dbReference>
<organism evidence="6 7">
    <name type="scientific">Kalanchoe fedtschenkoi</name>
    <name type="common">Lavender scallops</name>
    <name type="synonym">South American air plant</name>
    <dbReference type="NCBI Taxonomy" id="63787"/>
    <lineage>
        <taxon>Eukaryota</taxon>
        <taxon>Viridiplantae</taxon>
        <taxon>Streptophyta</taxon>
        <taxon>Embryophyta</taxon>
        <taxon>Tracheophyta</taxon>
        <taxon>Spermatophyta</taxon>
        <taxon>Magnoliopsida</taxon>
        <taxon>eudicotyledons</taxon>
        <taxon>Gunneridae</taxon>
        <taxon>Pentapetalae</taxon>
        <taxon>Saxifragales</taxon>
        <taxon>Crassulaceae</taxon>
        <taxon>Kalanchoe</taxon>
    </lineage>
</organism>
<dbReference type="GO" id="GO:0001786">
    <property type="term" value="F:phosphatidylserine binding"/>
    <property type="evidence" value="ECO:0007669"/>
    <property type="project" value="TreeGrafter"/>
</dbReference>
<evidence type="ECO:0000256" key="1">
    <source>
        <dbReference type="ARBA" id="ARBA00022723"/>
    </source>
</evidence>
<dbReference type="Gramene" id="Kaladp0020s0057.1.v1.1">
    <property type="protein sequence ID" value="Kaladp0020s0057.1.v1.1"/>
    <property type="gene ID" value="Kaladp0020s0057.v1.1"/>
</dbReference>
<proteinExistence type="predicted"/>
<dbReference type="SUPFAM" id="SSF47874">
    <property type="entry name" value="Annexin"/>
    <property type="match status" value="1"/>
</dbReference>
<dbReference type="InterPro" id="IPR001464">
    <property type="entry name" value="Annexin"/>
</dbReference>
<dbReference type="Pfam" id="PF00191">
    <property type="entry name" value="Annexin"/>
    <property type="match status" value="2"/>
</dbReference>
<reference evidence="6" key="1">
    <citation type="submission" date="2021-01" db="UniProtKB">
        <authorList>
            <consortium name="EnsemblPlants"/>
        </authorList>
    </citation>
    <scope>IDENTIFICATION</scope>
</reference>
<keyword evidence="1" id="KW-0479">Metal-binding</keyword>
<dbReference type="InterPro" id="IPR037104">
    <property type="entry name" value="Annexin_sf"/>
</dbReference>
<keyword evidence="2" id="KW-0677">Repeat</keyword>
<dbReference type="EnsemblPlants" id="Kaladp0020s0057.1.v1.1">
    <property type="protein sequence ID" value="Kaladp0020s0057.1.v1.1"/>
    <property type="gene ID" value="Kaladp0020s0057.v1.1"/>
</dbReference>
<sequence length="306" mass="34745">MARSDEHESLAKAFSGFGVDESCLVRVLGKWHPEERKSFRKATPFFLQDDRLFERWDDHYIALLEREFMRLKSAVVLWAMHPWERDARLAKEALIKGGPHSYGVLIEVVCTRSADDWLGARRAYHSLYDHSIEEDVAYNVKGAEAKLLVGLVSSYRYEGPKVNEDVVKSEAALLLKAIRDKEQKAIDDDEIVRILSTRSKPHLKAIYNHLNNQELNTDPSLKDTVHCLCSPETYFSSVLDSALKHGADEASKEALTRVIVTRADVDLKEINEAYVSKYGVSLSEKINEMTSGNFKEFLLTLVARGD</sequence>
<evidence type="ECO:0000256" key="3">
    <source>
        <dbReference type="ARBA" id="ARBA00022837"/>
    </source>
</evidence>
<dbReference type="GO" id="GO:0009651">
    <property type="term" value="P:response to salt stress"/>
    <property type="evidence" value="ECO:0007669"/>
    <property type="project" value="EnsemblPlants"/>
</dbReference>
<evidence type="ECO:0000256" key="2">
    <source>
        <dbReference type="ARBA" id="ARBA00022737"/>
    </source>
</evidence>
<evidence type="ECO:0000256" key="4">
    <source>
        <dbReference type="ARBA" id="ARBA00023216"/>
    </source>
</evidence>
<dbReference type="GO" id="GO:0009737">
    <property type="term" value="P:response to abscisic acid"/>
    <property type="evidence" value="ECO:0007669"/>
    <property type="project" value="EnsemblPlants"/>
</dbReference>
<evidence type="ECO:0000313" key="6">
    <source>
        <dbReference type="EnsemblPlants" id="Kaladp0020s0057.1.v1.1"/>
    </source>
</evidence>